<evidence type="ECO:0000313" key="2">
    <source>
        <dbReference type="Proteomes" id="UP000634136"/>
    </source>
</evidence>
<name>A0A834TRS8_9FABA</name>
<dbReference type="Proteomes" id="UP000634136">
    <property type="component" value="Unassembled WGS sequence"/>
</dbReference>
<reference evidence="1" key="1">
    <citation type="submission" date="2020-09" db="EMBL/GenBank/DDBJ databases">
        <title>Genome-Enabled Discovery of Anthraquinone Biosynthesis in Senna tora.</title>
        <authorList>
            <person name="Kang S.-H."/>
            <person name="Pandey R.P."/>
            <person name="Lee C.-M."/>
            <person name="Sim J.-S."/>
            <person name="Jeong J.-T."/>
            <person name="Choi B.-S."/>
            <person name="Jung M."/>
            <person name="Ginzburg D."/>
            <person name="Zhao K."/>
            <person name="Won S.Y."/>
            <person name="Oh T.-J."/>
            <person name="Yu Y."/>
            <person name="Kim N.-H."/>
            <person name="Lee O.R."/>
            <person name="Lee T.-H."/>
            <person name="Bashyal P."/>
            <person name="Kim T.-S."/>
            <person name="Lee W.-H."/>
            <person name="Kawkins C."/>
            <person name="Kim C.-K."/>
            <person name="Kim J.S."/>
            <person name="Ahn B.O."/>
            <person name="Rhee S.Y."/>
            <person name="Sohng J.K."/>
        </authorList>
    </citation>
    <scope>NUCLEOTIDE SEQUENCE</scope>
    <source>
        <tissue evidence="1">Leaf</tissue>
    </source>
</reference>
<gene>
    <name evidence="1" type="ORF">G2W53_017748</name>
</gene>
<accession>A0A834TRS8</accession>
<organism evidence="1 2">
    <name type="scientific">Senna tora</name>
    <dbReference type="NCBI Taxonomy" id="362788"/>
    <lineage>
        <taxon>Eukaryota</taxon>
        <taxon>Viridiplantae</taxon>
        <taxon>Streptophyta</taxon>
        <taxon>Embryophyta</taxon>
        <taxon>Tracheophyta</taxon>
        <taxon>Spermatophyta</taxon>
        <taxon>Magnoliopsida</taxon>
        <taxon>eudicotyledons</taxon>
        <taxon>Gunneridae</taxon>
        <taxon>Pentapetalae</taxon>
        <taxon>rosids</taxon>
        <taxon>fabids</taxon>
        <taxon>Fabales</taxon>
        <taxon>Fabaceae</taxon>
        <taxon>Caesalpinioideae</taxon>
        <taxon>Cassia clade</taxon>
        <taxon>Senna</taxon>
    </lineage>
</organism>
<keyword evidence="2" id="KW-1185">Reference proteome</keyword>
<comment type="caution">
    <text evidence="1">The sequence shown here is derived from an EMBL/GenBank/DDBJ whole genome shotgun (WGS) entry which is preliminary data.</text>
</comment>
<protein>
    <submittedName>
        <fullName evidence="1">Uncharacterized protein</fullName>
    </submittedName>
</protein>
<dbReference type="EMBL" id="JAAIUW010000006">
    <property type="protein sequence ID" value="KAF7826584.1"/>
    <property type="molecule type" value="Genomic_DNA"/>
</dbReference>
<evidence type="ECO:0000313" key="1">
    <source>
        <dbReference type="EMBL" id="KAF7826584.1"/>
    </source>
</evidence>
<proteinExistence type="predicted"/>
<sequence length="28" mass="2799">MASSEDRSTTGCVTLGVAFVGREALGAI</sequence>
<dbReference type="AlphaFoldDB" id="A0A834TRS8"/>